<keyword evidence="3" id="KW-1185">Reference proteome</keyword>
<feature type="region of interest" description="Disordered" evidence="1">
    <location>
        <begin position="741"/>
        <end position="791"/>
    </location>
</feature>
<dbReference type="EMBL" id="JAAPAO010000015">
    <property type="protein sequence ID" value="KAF4677393.1"/>
    <property type="molecule type" value="Genomic_DNA"/>
</dbReference>
<feature type="compositionally biased region" description="Low complexity" evidence="1">
    <location>
        <begin position="763"/>
        <end position="773"/>
    </location>
</feature>
<evidence type="ECO:0000256" key="1">
    <source>
        <dbReference type="SAM" id="MobiDB-lite"/>
    </source>
</evidence>
<feature type="region of interest" description="Disordered" evidence="1">
    <location>
        <begin position="465"/>
        <end position="486"/>
    </location>
</feature>
<name>A0A7J6N0J6_PERCH</name>
<feature type="region of interest" description="Disordered" evidence="1">
    <location>
        <begin position="866"/>
        <end position="885"/>
    </location>
</feature>
<comment type="caution">
    <text evidence="2">The sequence shown here is derived from an EMBL/GenBank/DDBJ whole genome shotgun (WGS) entry which is preliminary data.</text>
</comment>
<dbReference type="Proteomes" id="UP000591131">
    <property type="component" value="Unassembled WGS sequence"/>
</dbReference>
<gene>
    <name evidence="2" type="ORF">FOL47_001979</name>
</gene>
<proteinExistence type="predicted"/>
<accession>A0A7J6N0J6</accession>
<evidence type="ECO:0000313" key="3">
    <source>
        <dbReference type="Proteomes" id="UP000591131"/>
    </source>
</evidence>
<protein>
    <submittedName>
        <fullName evidence="2">Uncharacterized protein</fullName>
    </submittedName>
</protein>
<sequence>MTNANPITPREAHMGNNTTAFNLLLDTSNIGTPSRSTTTPFNVNAAEFVPLSARKPSRDKIEPSNRAPLNVNAPVFIPGANSDPVVGNGDSRLPIDPSERVKAEICQIIHSMGMTGVRVTQLPHQYRRCTGKWLILSDTKFATLSDVIDDIKSRIEFIDTPGRSSPDRHASGTTITAPATDKKLIVEPSGNAPGAAACPPLVIGHHADRIVMDKYFGHYSEELNFFRQLVVAVVRDFCLRNLCSADANSSIDDHSSKHPSIAPHQRPAGLALSLFAAEWDRYFHGTRGLKEMRERFGVMKLMPFLHSIKELDIVGTHPEVRVRMKPEYLYSSTPVPAAAGGGGGTGFHSNPETIGGGGGYPLDGAPPPGFGNKVPDVKAGRVVSSGHQTETNGGPEMSAQARATAMLARELLQSQQQLMAIITQQQEQLALIGNTQQQQQQQQQPVPAMVNEWDTVLSGLMATMNSSHTSPAEIPGQQGSVAPAKGIPGDAAPVAVTSAASALISKDDLKQLLLSVVEGACAEQARAWDAKEDFLSVLTATGGEESDSSCYSSSNSDCGNSDISFRRTEMDAKLASFGGKVPEAMITVEREKMAQSKRNKTVGMPVSSVKRSWKRAYPSLNPLDFYMTYFGIRKLKFLLLEIPQLLLIGSGGSMRVATFAHTLNYCNPFPADCRSGTTTLDSDEAFAGKNGLRQQLHKLLFDLIADKCQEQQMTELRTRATLGDTEAKGLLKRYSQAGESLSKAAEKAKDGGVQQQHTVEGMSNGSSSSRGSRPAPIDTAMSSTDNREDGGVEEVWRAVPEPEGVAISDVEGLWRTKYGKELGPLLEMAGYRNASRLIHTCPGLRVFGHGVCMRCRVGKKASLSPKTVDTRPSIITPETVPLPPTPIRAPSAAAGPGAAAAGVAKTPLSLAENLFGSVEAIGEQYGIDWGMHKNDVGSICSSYTPPSGGIFQVTTDSSSSSSPIINQTAAIGSLYSGSAQHEGADGIDATAAAVLDLLSMTSNTSTPAASSTLYPPAHTDTADNTSFLQQSPMLSIEGLLAEVDTPPTRTNHFGVSPINEGESGILGQPGQVDDSRGGGQEVTPMWKGGCVDPEDALKSLKAAM</sequence>
<evidence type="ECO:0000313" key="2">
    <source>
        <dbReference type="EMBL" id="KAF4677393.1"/>
    </source>
</evidence>
<dbReference type="AlphaFoldDB" id="A0A7J6N0J6"/>
<reference evidence="2 3" key="1">
    <citation type="submission" date="2020-04" db="EMBL/GenBank/DDBJ databases">
        <title>Perkinsus chesapeaki whole genome sequence.</title>
        <authorList>
            <person name="Bogema D.R."/>
        </authorList>
    </citation>
    <scope>NUCLEOTIDE SEQUENCE [LARGE SCALE GENOMIC DNA]</scope>
    <source>
        <strain evidence="2">ATCC PRA-425</strain>
    </source>
</reference>
<organism evidence="2 3">
    <name type="scientific">Perkinsus chesapeaki</name>
    <name type="common">Clam parasite</name>
    <name type="synonym">Perkinsus andrewsi</name>
    <dbReference type="NCBI Taxonomy" id="330153"/>
    <lineage>
        <taxon>Eukaryota</taxon>
        <taxon>Sar</taxon>
        <taxon>Alveolata</taxon>
        <taxon>Perkinsozoa</taxon>
        <taxon>Perkinsea</taxon>
        <taxon>Perkinsida</taxon>
        <taxon>Perkinsidae</taxon>
        <taxon>Perkinsus</taxon>
    </lineage>
</organism>
<feature type="region of interest" description="Disordered" evidence="1">
    <location>
        <begin position="340"/>
        <end position="373"/>
    </location>
</feature>
<dbReference type="OrthoDB" id="444772at2759"/>